<dbReference type="Gene3D" id="2.40.128.20">
    <property type="match status" value="2"/>
</dbReference>
<reference evidence="4" key="1">
    <citation type="journal article" date="2019" name="Int. J. Syst. Evol. Microbiol.">
        <title>The Global Catalogue of Microorganisms (GCM) 10K type strain sequencing project: providing services to taxonomists for standard genome sequencing and annotation.</title>
        <authorList>
            <consortium name="The Broad Institute Genomics Platform"/>
            <consortium name="The Broad Institute Genome Sequencing Center for Infectious Disease"/>
            <person name="Wu L."/>
            <person name="Ma J."/>
        </authorList>
    </citation>
    <scope>NUCLEOTIDE SEQUENCE [LARGE SCALE GENOMIC DNA]</scope>
    <source>
        <strain evidence="4">CGMCC 1.16305</strain>
    </source>
</reference>
<organism evidence="3 4">
    <name type="scientific">Scopulibacillus cellulosilyticus</name>
    <dbReference type="NCBI Taxonomy" id="2665665"/>
    <lineage>
        <taxon>Bacteria</taxon>
        <taxon>Bacillati</taxon>
        <taxon>Bacillota</taxon>
        <taxon>Bacilli</taxon>
        <taxon>Bacillales</taxon>
        <taxon>Sporolactobacillaceae</taxon>
        <taxon>Scopulibacillus</taxon>
    </lineage>
</organism>
<evidence type="ECO:0000259" key="2">
    <source>
        <dbReference type="Pfam" id="PF17409"/>
    </source>
</evidence>
<proteinExistence type="predicted"/>
<dbReference type="Pfam" id="PF10703">
    <property type="entry name" value="MoaF"/>
    <property type="match status" value="1"/>
</dbReference>
<dbReference type="InterPro" id="IPR024724">
    <property type="entry name" value="MoaF_N"/>
</dbReference>
<evidence type="ECO:0000259" key="1">
    <source>
        <dbReference type="Pfam" id="PF10703"/>
    </source>
</evidence>
<comment type="caution">
    <text evidence="3">The sequence shown here is derived from an EMBL/GenBank/DDBJ whole genome shotgun (WGS) entry which is preliminary data.</text>
</comment>
<keyword evidence="4" id="KW-1185">Reference proteome</keyword>
<dbReference type="RefSeq" id="WP_380965366.1">
    <property type="nucleotide sequence ID" value="NZ_JBHTCO010000005.1"/>
</dbReference>
<name>A0ABW2PV00_9BACL</name>
<gene>
    <name evidence="3" type="ORF">ACFQRG_08140</name>
</gene>
<protein>
    <submittedName>
        <fullName evidence="3">Molybdenum cofactor biosynthesis F family protein</fullName>
    </submittedName>
</protein>
<dbReference type="InterPro" id="IPR035348">
    <property type="entry name" value="MoaF_C"/>
</dbReference>
<accession>A0ABW2PV00</accession>
<dbReference type="Pfam" id="PF17409">
    <property type="entry name" value="MoaF_C"/>
    <property type="match status" value="1"/>
</dbReference>
<feature type="domain" description="Molybdenum cofactor biosynthesis protein F N-terminal" evidence="1">
    <location>
        <begin position="7"/>
        <end position="114"/>
    </location>
</feature>
<dbReference type="InterPro" id="IPR012674">
    <property type="entry name" value="Calycin"/>
</dbReference>
<evidence type="ECO:0000313" key="3">
    <source>
        <dbReference type="EMBL" id="MFC7392954.1"/>
    </source>
</evidence>
<feature type="domain" description="MoaF C-terminal" evidence="2">
    <location>
        <begin position="156"/>
        <end position="268"/>
    </location>
</feature>
<sequence>MSNGKKDYISVGELSVGFSENIMQPTDRLVGESLTLFYENGKKSKLTFVDIETLKWAIIDGEAEEKFVCSYTAVMPRENIYFIDFIVSYGDTKSISIVLDLRQKIATVITSILPTAEEIAIPMLDRANQGVPLTSVKAVFEHVSVDKPFTDDAPQHRPTTDLIGKTIEFIYSSKDVYQHTYLNENYYTWHCVSGNEKGLCDTDRCFYYKVDNNLYLFLWLEKVIPTAGVVIEDLDAMRSYGKIYGYEGYQAGRISNFPVGSYAKIVNQKEQPINS</sequence>
<dbReference type="EMBL" id="JBHTCO010000005">
    <property type="protein sequence ID" value="MFC7392954.1"/>
    <property type="molecule type" value="Genomic_DNA"/>
</dbReference>
<dbReference type="Proteomes" id="UP001596505">
    <property type="component" value="Unassembled WGS sequence"/>
</dbReference>
<evidence type="ECO:0000313" key="4">
    <source>
        <dbReference type="Proteomes" id="UP001596505"/>
    </source>
</evidence>